<dbReference type="Pfam" id="PF13606">
    <property type="entry name" value="Ank_3"/>
    <property type="match status" value="1"/>
</dbReference>
<dbReference type="PANTHER" id="PTHR24193">
    <property type="entry name" value="ANKYRIN REPEAT PROTEIN"/>
    <property type="match status" value="1"/>
</dbReference>
<dbReference type="GO" id="GO:0005634">
    <property type="term" value="C:nucleus"/>
    <property type="evidence" value="ECO:0007669"/>
    <property type="project" value="TreeGrafter"/>
</dbReference>
<dbReference type="Pfam" id="PF00023">
    <property type="entry name" value="Ank"/>
    <property type="match status" value="1"/>
</dbReference>
<keyword evidence="1" id="KW-0677">Repeat</keyword>
<feature type="repeat" description="ANK" evidence="3">
    <location>
        <begin position="218"/>
        <end position="238"/>
    </location>
</feature>
<dbReference type="GO" id="GO:0016746">
    <property type="term" value="F:acyltransferase activity"/>
    <property type="evidence" value="ECO:0007669"/>
    <property type="project" value="UniProtKB-KW"/>
</dbReference>
<dbReference type="AlphaFoldDB" id="A0A8X8BT76"/>
<keyword evidence="2 3" id="KW-0040">ANK repeat</keyword>
<feature type="repeat" description="ANK" evidence="3">
    <location>
        <begin position="119"/>
        <end position="151"/>
    </location>
</feature>
<dbReference type="GO" id="GO:0045944">
    <property type="term" value="P:positive regulation of transcription by RNA polymerase II"/>
    <property type="evidence" value="ECO:0007669"/>
    <property type="project" value="TreeGrafter"/>
</dbReference>
<dbReference type="Proteomes" id="UP000886611">
    <property type="component" value="Unassembled WGS sequence"/>
</dbReference>
<dbReference type="PROSITE" id="PS50297">
    <property type="entry name" value="ANK_REP_REGION"/>
    <property type="match status" value="5"/>
</dbReference>
<evidence type="ECO:0000256" key="3">
    <source>
        <dbReference type="PROSITE-ProRule" id="PRU00023"/>
    </source>
</evidence>
<accession>A0A8X8BT76</accession>
<dbReference type="InterPro" id="IPR050663">
    <property type="entry name" value="Ankyrin-SOCS_Box"/>
</dbReference>
<name>A0A8X8BT76_POLSE</name>
<dbReference type="PROSITE" id="PS50088">
    <property type="entry name" value="ANK_REPEAT"/>
    <property type="match status" value="5"/>
</dbReference>
<feature type="non-terminal residue" evidence="4">
    <location>
        <position position="358"/>
    </location>
</feature>
<keyword evidence="5" id="KW-1185">Reference proteome</keyword>
<evidence type="ECO:0000256" key="2">
    <source>
        <dbReference type="ARBA" id="ARBA00023043"/>
    </source>
</evidence>
<dbReference type="Gene3D" id="1.25.40.20">
    <property type="entry name" value="Ankyrin repeat-containing domain"/>
    <property type="match status" value="1"/>
</dbReference>
<dbReference type="EMBL" id="JAATIS010001721">
    <property type="protein sequence ID" value="KAG2465496.1"/>
    <property type="molecule type" value="Genomic_DNA"/>
</dbReference>
<proteinExistence type="predicted"/>
<feature type="repeat" description="ANK" evidence="3">
    <location>
        <begin position="84"/>
        <end position="116"/>
    </location>
</feature>
<reference evidence="4 5" key="1">
    <citation type="journal article" date="2021" name="Cell">
        <title>Tracing the genetic footprints of vertebrate landing in non-teleost ray-finned fishes.</title>
        <authorList>
            <person name="Bi X."/>
            <person name="Wang K."/>
            <person name="Yang L."/>
            <person name="Pan H."/>
            <person name="Jiang H."/>
            <person name="Wei Q."/>
            <person name="Fang M."/>
            <person name="Yu H."/>
            <person name="Zhu C."/>
            <person name="Cai Y."/>
            <person name="He Y."/>
            <person name="Gan X."/>
            <person name="Zeng H."/>
            <person name="Yu D."/>
            <person name="Zhu Y."/>
            <person name="Jiang H."/>
            <person name="Qiu Q."/>
            <person name="Yang H."/>
            <person name="Zhang Y.E."/>
            <person name="Wang W."/>
            <person name="Zhu M."/>
            <person name="He S."/>
            <person name="Zhang G."/>
        </authorList>
    </citation>
    <scope>NUCLEOTIDE SEQUENCE [LARGE SCALE GENOMIC DNA]</scope>
    <source>
        <strain evidence="4">Bchr_013</strain>
    </source>
</reference>
<evidence type="ECO:0000313" key="4">
    <source>
        <dbReference type="EMBL" id="KAG2465496.1"/>
    </source>
</evidence>
<feature type="repeat" description="ANK" evidence="3">
    <location>
        <begin position="152"/>
        <end position="184"/>
    </location>
</feature>
<sequence length="358" mass="40096">MRSPPLTDTLLSSTLFTPYFVLDHDQLYRVTENQDGFQNQQLVLQPYCREICNLAHAYLLWNLNACWKIVEAEGTTVLRLFDNKGHTPVHWAALIGSVELIKYFINCNVDVNRQSNSEYLQRPIHWAAVNGHISVVDLLHETGVSLDVTDKRGCTPLILASQYGHTELCCYLIGKGAQLYSCDNEGDNALHWAAFKGYCELTRLLIYSGFSPQQADIVGQTPLHLAVLSGDLLTVQLLCEQYLALLGNQRVQSFSSLHACSYGDILLISQSCLLSSFTEGGRLLLFQPISNIEGSEQEDKDVKTLTSFHPQHGHCGPERLGPLCQEKICVTCSRGAEYENDDNKDGDQHLKLRGLPRR</sequence>
<gene>
    <name evidence="4" type="primary">Pat23</name>
    <name evidence="4" type="ORF">GTO96_0016651</name>
</gene>
<dbReference type="Pfam" id="PF12796">
    <property type="entry name" value="Ank_2"/>
    <property type="match status" value="1"/>
</dbReference>
<dbReference type="PANTHER" id="PTHR24193:SF121">
    <property type="entry name" value="ADA2A-CONTAINING COMPLEX COMPONENT 3, ISOFORM D"/>
    <property type="match status" value="1"/>
</dbReference>
<keyword evidence="4" id="KW-0012">Acyltransferase</keyword>
<evidence type="ECO:0000313" key="5">
    <source>
        <dbReference type="Proteomes" id="UP000886611"/>
    </source>
</evidence>
<organism evidence="4 5">
    <name type="scientific">Polypterus senegalus</name>
    <name type="common">Senegal bichir</name>
    <dbReference type="NCBI Taxonomy" id="55291"/>
    <lineage>
        <taxon>Eukaryota</taxon>
        <taxon>Metazoa</taxon>
        <taxon>Chordata</taxon>
        <taxon>Craniata</taxon>
        <taxon>Vertebrata</taxon>
        <taxon>Euteleostomi</taxon>
        <taxon>Actinopterygii</taxon>
        <taxon>Polypteriformes</taxon>
        <taxon>Polypteridae</taxon>
        <taxon>Polypterus</taxon>
    </lineage>
</organism>
<dbReference type="SUPFAM" id="SSF48403">
    <property type="entry name" value="Ankyrin repeat"/>
    <property type="match status" value="1"/>
</dbReference>
<dbReference type="InterPro" id="IPR036770">
    <property type="entry name" value="Ankyrin_rpt-contain_sf"/>
</dbReference>
<comment type="caution">
    <text evidence="4">The sequence shown here is derived from an EMBL/GenBank/DDBJ whole genome shotgun (WGS) entry which is preliminary data.</text>
</comment>
<feature type="repeat" description="ANK" evidence="3">
    <location>
        <begin position="185"/>
        <end position="217"/>
    </location>
</feature>
<dbReference type="GO" id="GO:0000976">
    <property type="term" value="F:transcription cis-regulatory region binding"/>
    <property type="evidence" value="ECO:0007669"/>
    <property type="project" value="TreeGrafter"/>
</dbReference>
<dbReference type="SMART" id="SM00248">
    <property type="entry name" value="ANK"/>
    <property type="match status" value="5"/>
</dbReference>
<evidence type="ECO:0000256" key="1">
    <source>
        <dbReference type="ARBA" id="ARBA00022737"/>
    </source>
</evidence>
<protein>
    <submittedName>
        <fullName evidence="4">ZDHC2 acyltransferase</fullName>
    </submittedName>
</protein>
<dbReference type="InterPro" id="IPR002110">
    <property type="entry name" value="Ankyrin_rpt"/>
</dbReference>
<keyword evidence="4" id="KW-0808">Transferase</keyword>
<feature type="non-terminal residue" evidence="4">
    <location>
        <position position="1"/>
    </location>
</feature>